<dbReference type="AlphaFoldDB" id="A0A7X8XV89"/>
<dbReference type="Proteomes" id="UP000585050">
    <property type="component" value="Unassembled WGS sequence"/>
</dbReference>
<name>A0A7X8XV89_9BACT</name>
<dbReference type="Gene3D" id="3.60.21.10">
    <property type="match status" value="1"/>
</dbReference>
<dbReference type="InterPro" id="IPR024654">
    <property type="entry name" value="Calcineurin-like_PHP_lpxH"/>
</dbReference>
<evidence type="ECO:0000313" key="4">
    <source>
        <dbReference type="EMBL" id="NLR91081.1"/>
    </source>
</evidence>
<dbReference type="InterPro" id="IPR029052">
    <property type="entry name" value="Metallo-depent_PP-like"/>
</dbReference>
<organism evidence="4 5">
    <name type="scientific">Flammeovirga agarivorans</name>
    <dbReference type="NCBI Taxonomy" id="2726742"/>
    <lineage>
        <taxon>Bacteria</taxon>
        <taxon>Pseudomonadati</taxon>
        <taxon>Bacteroidota</taxon>
        <taxon>Cytophagia</taxon>
        <taxon>Cytophagales</taxon>
        <taxon>Flammeovirgaceae</taxon>
        <taxon>Flammeovirga</taxon>
    </lineage>
</organism>
<evidence type="ECO:0000313" key="5">
    <source>
        <dbReference type="Proteomes" id="UP000585050"/>
    </source>
</evidence>
<reference evidence="4 5" key="1">
    <citation type="submission" date="2020-04" db="EMBL/GenBank/DDBJ databases">
        <title>Flammeovirga sp. SR4, a novel species isolated from seawater.</title>
        <authorList>
            <person name="Wang X."/>
        </authorList>
    </citation>
    <scope>NUCLEOTIDE SEQUENCE [LARGE SCALE GENOMIC DNA]</scope>
    <source>
        <strain evidence="4 5">SR4</strain>
    </source>
</reference>
<protein>
    <recommendedName>
        <fullName evidence="2">Phosphoesterase</fullName>
        <ecNumber evidence="2">3.1.4.-</ecNumber>
    </recommendedName>
</protein>
<evidence type="ECO:0000256" key="2">
    <source>
        <dbReference type="RuleBase" id="RU362039"/>
    </source>
</evidence>
<comment type="similarity">
    <text evidence="1 2">Belongs to the metallophosphoesterase superfamily. YfcE family.</text>
</comment>
<dbReference type="GO" id="GO:0016787">
    <property type="term" value="F:hydrolase activity"/>
    <property type="evidence" value="ECO:0007669"/>
    <property type="project" value="UniProtKB-UniRule"/>
</dbReference>
<comment type="cofactor">
    <cofactor evidence="2">
        <name>a divalent metal cation</name>
        <dbReference type="ChEBI" id="CHEBI:60240"/>
    </cofactor>
</comment>
<keyword evidence="5" id="KW-1185">Reference proteome</keyword>
<dbReference type="GO" id="GO:0046872">
    <property type="term" value="F:metal ion binding"/>
    <property type="evidence" value="ECO:0007669"/>
    <property type="project" value="UniProtKB-KW"/>
</dbReference>
<dbReference type="NCBIfam" id="TIGR00040">
    <property type="entry name" value="yfcE"/>
    <property type="match status" value="1"/>
</dbReference>
<proteinExistence type="inferred from homology"/>
<dbReference type="InterPro" id="IPR000979">
    <property type="entry name" value="Phosphodiesterase_MJ0936/Vps29"/>
</dbReference>
<feature type="domain" description="Calcineurin-like phosphoesterase" evidence="3">
    <location>
        <begin position="3"/>
        <end position="146"/>
    </location>
</feature>
<dbReference type="EC" id="3.1.4.-" evidence="2"/>
<dbReference type="PANTHER" id="PTHR11124">
    <property type="entry name" value="VACUOLAR SORTING PROTEIN VPS29"/>
    <property type="match status" value="1"/>
</dbReference>
<gene>
    <name evidence="4" type="ORF">HGP29_07670</name>
</gene>
<dbReference type="SUPFAM" id="SSF56300">
    <property type="entry name" value="Metallo-dependent phosphatases"/>
    <property type="match status" value="1"/>
</dbReference>
<sequence length="168" mass="19081">MIQVGIISDTHSYIDDRIIEHLKDCDEIWHAGDIGTEEVMSALKAIAPVRAVYGNIDNGKLRMEYPEEQIFTLEGLKIYMIHIGGYPPRYTTKLKKRLNEVNPNIFICGHSHILKVIPDQKRNLLHINPGAAGRHGFHHQRTIIKMVLDDGKPKDLKVVELGKRASID</sequence>
<evidence type="ECO:0000256" key="1">
    <source>
        <dbReference type="ARBA" id="ARBA00008950"/>
    </source>
</evidence>
<comment type="caution">
    <text evidence="4">The sequence shown here is derived from an EMBL/GenBank/DDBJ whole genome shotgun (WGS) entry which is preliminary data.</text>
</comment>
<keyword evidence="2" id="KW-0479">Metal-binding</keyword>
<dbReference type="RefSeq" id="WP_168881783.1">
    <property type="nucleotide sequence ID" value="NZ_JABAIL010000002.1"/>
</dbReference>
<evidence type="ECO:0000259" key="3">
    <source>
        <dbReference type="Pfam" id="PF12850"/>
    </source>
</evidence>
<dbReference type="Pfam" id="PF12850">
    <property type="entry name" value="Metallophos_2"/>
    <property type="match status" value="1"/>
</dbReference>
<dbReference type="EMBL" id="JABAIL010000002">
    <property type="protein sequence ID" value="NLR91081.1"/>
    <property type="molecule type" value="Genomic_DNA"/>
</dbReference>
<accession>A0A7X8XV89</accession>